<evidence type="ECO:0000313" key="2">
    <source>
        <dbReference type="EMBL" id="KAB1256775.1"/>
    </source>
</evidence>
<protein>
    <submittedName>
        <fullName evidence="2">Uncharacterized protein</fullName>
    </submittedName>
</protein>
<feature type="compositionally biased region" description="Polar residues" evidence="1">
    <location>
        <begin position="257"/>
        <end position="266"/>
    </location>
</feature>
<comment type="caution">
    <text evidence="2">The sequence shown here is derived from an EMBL/GenBank/DDBJ whole genome shotgun (WGS) entry which is preliminary data.</text>
</comment>
<reference evidence="2 3" key="1">
    <citation type="journal article" date="2019" name="Mol. Ecol. Resour.">
        <title>Improving Illumina assemblies with Hi-C and long reads: an example with the North African dromedary.</title>
        <authorList>
            <person name="Elbers J.P."/>
            <person name="Rogers M.F."/>
            <person name="Perelman P.L."/>
            <person name="Proskuryakova A.A."/>
            <person name="Serdyukova N.A."/>
            <person name="Johnson W.E."/>
            <person name="Horin P."/>
            <person name="Corander J."/>
            <person name="Murphy D."/>
            <person name="Burger P.A."/>
        </authorList>
    </citation>
    <scope>NUCLEOTIDE SEQUENCE [LARGE SCALE GENOMIC DNA]</scope>
    <source>
        <strain evidence="2">Drom800</strain>
        <tissue evidence="2">Blood</tissue>
    </source>
</reference>
<sequence length="293" mass="31297">MGGPGFTHQREMTKCLSRCPSGFSGWCPLATHLPSPANWKQEQVCVCSQEGEGPTCPGVDATRCGCVGLTCGGGCLVTEEPGLAAWDGLKVRILRGRRQGLGSGSQETGIVTEQAQPVQPDGEGEGEVTPLPPALEHLNYVESQGKRKNLKLAEKSIQQSVVKIAKETRCLGPETCPDHQQTEGPRGAKAIRPSELVQPLGTQKLGRSQHQQAAQMVTLMNCSQDNTQTSGCHRRAQAAGRSGWTGARTPGTGGLQEVQSVMQQGSPLPWGMTAQPLRPTPQITLEREYGQEL</sequence>
<accession>A0A5N4CCX8</accession>
<name>A0A5N4CCX8_CAMDR</name>
<dbReference type="Proteomes" id="UP000299084">
    <property type="component" value="Unassembled WGS sequence"/>
</dbReference>
<dbReference type="AlphaFoldDB" id="A0A5N4CCX8"/>
<organism evidence="2 3">
    <name type="scientific">Camelus dromedarius</name>
    <name type="common">Dromedary</name>
    <name type="synonym">Arabian camel</name>
    <dbReference type="NCBI Taxonomy" id="9838"/>
    <lineage>
        <taxon>Eukaryota</taxon>
        <taxon>Metazoa</taxon>
        <taxon>Chordata</taxon>
        <taxon>Craniata</taxon>
        <taxon>Vertebrata</taxon>
        <taxon>Euteleostomi</taxon>
        <taxon>Mammalia</taxon>
        <taxon>Eutheria</taxon>
        <taxon>Laurasiatheria</taxon>
        <taxon>Artiodactyla</taxon>
        <taxon>Tylopoda</taxon>
        <taxon>Camelidae</taxon>
        <taxon>Camelus</taxon>
    </lineage>
</organism>
<dbReference type="EMBL" id="JWIN03000028">
    <property type="protein sequence ID" value="KAB1256775.1"/>
    <property type="molecule type" value="Genomic_DNA"/>
</dbReference>
<proteinExistence type="predicted"/>
<evidence type="ECO:0000256" key="1">
    <source>
        <dbReference type="SAM" id="MobiDB-lite"/>
    </source>
</evidence>
<evidence type="ECO:0000313" key="3">
    <source>
        <dbReference type="Proteomes" id="UP000299084"/>
    </source>
</evidence>
<keyword evidence="3" id="KW-1185">Reference proteome</keyword>
<feature type="region of interest" description="Disordered" evidence="1">
    <location>
        <begin position="238"/>
        <end position="293"/>
    </location>
</feature>
<gene>
    <name evidence="2" type="ORF">Cadr_000029879</name>
</gene>